<evidence type="ECO:0000256" key="6">
    <source>
        <dbReference type="ARBA" id="ARBA00022605"/>
    </source>
</evidence>
<dbReference type="GO" id="GO:0050661">
    <property type="term" value="F:NADP binding"/>
    <property type="evidence" value="ECO:0007669"/>
    <property type="project" value="InterPro"/>
</dbReference>
<evidence type="ECO:0000256" key="11">
    <source>
        <dbReference type="ARBA" id="ARBA00048841"/>
    </source>
</evidence>
<proteinExistence type="inferred from homology"/>
<evidence type="ECO:0000256" key="4">
    <source>
        <dbReference type="ARBA" id="ARBA00013213"/>
    </source>
</evidence>
<dbReference type="PROSITE" id="PS01042">
    <property type="entry name" value="HOMOSER_DHGENASE"/>
    <property type="match status" value="1"/>
</dbReference>
<evidence type="ECO:0000256" key="15">
    <source>
        <dbReference type="RuleBase" id="RU004171"/>
    </source>
</evidence>
<dbReference type="GO" id="GO:0004412">
    <property type="term" value="F:homoserine dehydrogenase activity"/>
    <property type="evidence" value="ECO:0007669"/>
    <property type="project" value="UniProtKB-EC"/>
</dbReference>
<keyword evidence="8 14" id="KW-0560">Oxidoreductase</keyword>
<dbReference type="InterPro" id="IPR019811">
    <property type="entry name" value="HDH_CS"/>
</dbReference>
<evidence type="ECO:0000256" key="14">
    <source>
        <dbReference type="RuleBase" id="RU000579"/>
    </source>
</evidence>
<dbReference type="UniPathway" id="UPA00051">
    <property type="reaction ID" value="UER00465"/>
</dbReference>
<keyword evidence="19" id="KW-1185">Reference proteome</keyword>
<comment type="catalytic activity">
    <reaction evidence="11">
        <text>L-homoserine + NADP(+) = L-aspartate 4-semialdehyde + NADPH + H(+)</text>
        <dbReference type="Rhea" id="RHEA:15761"/>
        <dbReference type="ChEBI" id="CHEBI:15378"/>
        <dbReference type="ChEBI" id="CHEBI:57476"/>
        <dbReference type="ChEBI" id="CHEBI:57783"/>
        <dbReference type="ChEBI" id="CHEBI:58349"/>
        <dbReference type="ChEBI" id="CHEBI:537519"/>
        <dbReference type="EC" id="1.1.1.3"/>
    </reaction>
    <physiologicalReaction direction="right-to-left" evidence="11">
        <dbReference type="Rhea" id="RHEA:15763"/>
    </physiologicalReaction>
</comment>
<dbReference type="SUPFAM" id="SSF51735">
    <property type="entry name" value="NAD(P)-binding Rossmann-fold domains"/>
    <property type="match status" value="1"/>
</dbReference>
<dbReference type="EC" id="1.1.1.3" evidence="4 14"/>
<dbReference type="RefSeq" id="WP_089969354.1">
    <property type="nucleotide sequence ID" value="NZ_FNJM01000005.1"/>
</dbReference>
<evidence type="ECO:0000256" key="8">
    <source>
        <dbReference type="ARBA" id="ARBA00023002"/>
    </source>
</evidence>
<evidence type="ECO:0000259" key="17">
    <source>
        <dbReference type="Pfam" id="PF03447"/>
    </source>
</evidence>
<feature type="binding site" evidence="13">
    <location>
        <position position="99"/>
    </location>
    <ligand>
        <name>NADPH</name>
        <dbReference type="ChEBI" id="CHEBI:57783"/>
    </ligand>
</feature>
<feature type="domain" description="Aspartate/homoserine dehydrogenase NAD-binding" evidence="17">
    <location>
        <begin position="8"/>
        <end position="123"/>
    </location>
</feature>
<dbReference type="PANTHER" id="PTHR43331:SF1">
    <property type="entry name" value="HOMOSERINE DEHYDROGENASE"/>
    <property type="match status" value="1"/>
</dbReference>
<dbReference type="UniPathway" id="UPA00050">
    <property type="reaction ID" value="UER00063"/>
</dbReference>
<feature type="active site" description="Proton donor" evidence="12">
    <location>
        <position position="199"/>
    </location>
</feature>
<dbReference type="FunFam" id="3.30.360.10:FF:000005">
    <property type="entry name" value="Homoserine dehydrogenase"/>
    <property type="match status" value="1"/>
</dbReference>
<dbReference type="GO" id="GO:0009088">
    <property type="term" value="P:threonine biosynthetic process"/>
    <property type="evidence" value="ECO:0007669"/>
    <property type="project" value="UniProtKB-UniPathway"/>
</dbReference>
<dbReference type="AlphaFoldDB" id="A0A1H0SQD1"/>
<evidence type="ECO:0000256" key="3">
    <source>
        <dbReference type="ARBA" id="ARBA00006753"/>
    </source>
</evidence>
<dbReference type="OrthoDB" id="9808167at2"/>
<evidence type="ECO:0000313" key="18">
    <source>
        <dbReference type="EMBL" id="SDP43967.1"/>
    </source>
</evidence>
<organism evidence="18 19">
    <name type="scientific">Clostridium gasigenes</name>
    <dbReference type="NCBI Taxonomy" id="94869"/>
    <lineage>
        <taxon>Bacteria</taxon>
        <taxon>Bacillati</taxon>
        <taxon>Bacillota</taxon>
        <taxon>Clostridia</taxon>
        <taxon>Eubacteriales</taxon>
        <taxon>Clostridiaceae</taxon>
        <taxon>Clostridium</taxon>
    </lineage>
</organism>
<keyword evidence="10 14" id="KW-0486">Methionine biosynthesis</keyword>
<dbReference type="Gene3D" id="3.30.360.10">
    <property type="entry name" value="Dihydrodipicolinate Reductase, domain 2"/>
    <property type="match status" value="1"/>
</dbReference>
<dbReference type="SUPFAM" id="SSF55347">
    <property type="entry name" value="Glyceraldehyde-3-phosphate dehydrogenase-like, C-terminal domain"/>
    <property type="match status" value="1"/>
</dbReference>
<dbReference type="InterPro" id="IPR036291">
    <property type="entry name" value="NAD(P)-bd_dom_sf"/>
</dbReference>
<name>A0A1H0SQD1_9CLOT</name>
<feature type="binding site" evidence="13">
    <location>
        <position position="184"/>
    </location>
    <ligand>
        <name>L-homoserine</name>
        <dbReference type="ChEBI" id="CHEBI:57476"/>
    </ligand>
</feature>
<gene>
    <name evidence="18" type="ORF">SAMN04488529_105173</name>
</gene>
<sequence length="408" mass="45159">MIKIAIMGYGVVGSGLVELIDENREAKKCNEEIVITSILVRNKEKHKNKNHSEVLTTDIEEFFSKESDIVVEVMGEITKSLIYVKRALNLKKHVVTANKDLLAEYGEELFELANENGVALKFEASIGGGIPVIKSLIESLEGNNINSIKAILNGTTNFILTKMDKEKLSYEEALKEAQELGFAEANPEADVMGYDAARKLSLLSTLAFRKKVSWKNINIQGITEVESVDFDYADKINCKVKLLCISNNSDEGVYATVKPVLVENESVLAQINNEVNIVIFNGDSIGEIILIGKGAGKMPTGSAVYADVLDIVNKRFTKITAFKREEAKIIENLQGECSAVLRIENSKEQDIIKKCANEFTFIQVLQTQIEGETGVLVKANSEIEIDRFIDGLLANSYVKSIKKIIKID</sequence>
<evidence type="ECO:0000256" key="13">
    <source>
        <dbReference type="PIRSR" id="PIRSR000098-2"/>
    </source>
</evidence>
<dbReference type="STRING" id="94869.SAMN04488529_105173"/>
<evidence type="ECO:0000313" key="19">
    <source>
        <dbReference type="Proteomes" id="UP000198597"/>
    </source>
</evidence>
<dbReference type="Gene3D" id="3.40.50.720">
    <property type="entry name" value="NAD(P)-binding Rossmann-like Domain"/>
    <property type="match status" value="1"/>
</dbReference>
<dbReference type="InterPro" id="IPR005106">
    <property type="entry name" value="Asp/hSer_DH_NAD-bd"/>
</dbReference>
<dbReference type="EMBL" id="FNJM01000005">
    <property type="protein sequence ID" value="SDP43967.1"/>
    <property type="molecule type" value="Genomic_DNA"/>
</dbReference>
<dbReference type="Gene3D" id="3.30.70.260">
    <property type="match status" value="1"/>
</dbReference>
<dbReference type="Pfam" id="PF03447">
    <property type="entry name" value="NAD_binding_3"/>
    <property type="match status" value="1"/>
</dbReference>
<evidence type="ECO:0000256" key="9">
    <source>
        <dbReference type="ARBA" id="ARBA00023053"/>
    </source>
</evidence>
<comment type="pathway">
    <text evidence="1 14">Amino-acid biosynthesis; L-threonine biosynthesis; L-threonine from L-aspartate: step 3/5.</text>
</comment>
<comment type="similarity">
    <text evidence="3 15">Belongs to the homoserine dehydrogenase family.</text>
</comment>
<comment type="pathway">
    <text evidence="2 14">Amino-acid biosynthesis; L-methionine biosynthesis via de novo pathway; L-homoserine from L-aspartate: step 3/3.</text>
</comment>
<dbReference type="InterPro" id="IPR016204">
    <property type="entry name" value="HDH"/>
</dbReference>
<evidence type="ECO:0000259" key="16">
    <source>
        <dbReference type="Pfam" id="PF00742"/>
    </source>
</evidence>
<reference evidence="18 19" key="1">
    <citation type="submission" date="2016-10" db="EMBL/GenBank/DDBJ databases">
        <authorList>
            <person name="de Groot N.N."/>
        </authorList>
    </citation>
    <scope>NUCLEOTIDE SEQUENCE [LARGE SCALE GENOMIC DNA]</scope>
    <source>
        <strain evidence="18 19">DSM 12272</strain>
    </source>
</reference>
<dbReference type="InterPro" id="IPR001342">
    <property type="entry name" value="HDH_cat"/>
</dbReference>
<dbReference type="Proteomes" id="UP000198597">
    <property type="component" value="Unassembled WGS sequence"/>
</dbReference>
<dbReference type="PANTHER" id="PTHR43331">
    <property type="entry name" value="HOMOSERINE DEHYDROGENASE"/>
    <property type="match status" value="1"/>
</dbReference>
<keyword evidence="7 14" id="KW-0791">Threonine biosynthesis</keyword>
<dbReference type="PIRSF" id="PIRSF000098">
    <property type="entry name" value="Homoser_dehydrog"/>
    <property type="match status" value="1"/>
</dbReference>
<keyword evidence="13 14" id="KW-0521">NADP</keyword>
<feature type="domain" description="Homoserine dehydrogenase catalytic" evidence="16">
    <location>
        <begin position="131"/>
        <end position="309"/>
    </location>
</feature>
<evidence type="ECO:0000256" key="10">
    <source>
        <dbReference type="ARBA" id="ARBA00023167"/>
    </source>
</evidence>
<keyword evidence="6 14" id="KW-0028">Amino-acid biosynthesis</keyword>
<dbReference type="Pfam" id="PF00742">
    <property type="entry name" value="Homoserine_dh"/>
    <property type="match status" value="1"/>
</dbReference>
<evidence type="ECO:0000256" key="7">
    <source>
        <dbReference type="ARBA" id="ARBA00022697"/>
    </source>
</evidence>
<dbReference type="GO" id="GO:0009086">
    <property type="term" value="P:methionine biosynthetic process"/>
    <property type="evidence" value="ECO:0007669"/>
    <property type="project" value="UniProtKB-KW"/>
</dbReference>
<accession>A0A1H0SQD1</accession>
<dbReference type="NCBIfam" id="NF004976">
    <property type="entry name" value="PRK06349.1"/>
    <property type="match status" value="1"/>
</dbReference>
<evidence type="ECO:0000256" key="1">
    <source>
        <dbReference type="ARBA" id="ARBA00005056"/>
    </source>
</evidence>
<evidence type="ECO:0000256" key="5">
    <source>
        <dbReference type="ARBA" id="ARBA00013376"/>
    </source>
</evidence>
<protein>
    <recommendedName>
        <fullName evidence="5 14">Homoserine dehydrogenase</fullName>
        <ecNumber evidence="4 14">1.1.1.3</ecNumber>
    </recommendedName>
</protein>
<evidence type="ECO:0000256" key="2">
    <source>
        <dbReference type="ARBA" id="ARBA00005062"/>
    </source>
</evidence>
<feature type="binding site" evidence="13">
    <location>
        <begin position="7"/>
        <end position="14"/>
    </location>
    <ligand>
        <name>NADP(+)</name>
        <dbReference type="ChEBI" id="CHEBI:58349"/>
    </ligand>
</feature>
<keyword evidence="9" id="KW-0915">Sodium</keyword>
<evidence type="ECO:0000256" key="12">
    <source>
        <dbReference type="PIRSR" id="PIRSR000098-1"/>
    </source>
</evidence>